<dbReference type="Gene3D" id="2.60.200.20">
    <property type="match status" value="1"/>
</dbReference>
<comment type="caution">
    <text evidence="3">The sequence shown here is derived from an EMBL/GenBank/DDBJ whole genome shotgun (WGS) entry which is preliminary data.</text>
</comment>
<feature type="compositionally biased region" description="Pro residues" evidence="1">
    <location>
        <begin position="174"/>
        <end position="207"/>
    </location>
</feature>
<evidence type="ECO:0000313" key="4">
    <source>
        <dbReference type="Proteomes" id="UP000597444"/>
    </source>
</evidence>
<dbReference type="PANTHER" id="PTHR23308">
    <property type="entry name" value="NUCLEAR INHIBITOR OF PROTEIN PHOSPHATASE-1"/>
    <property type="match status" value="1"/>
</dbReference>
<keyword evidence="4" id="KW-1185">Reference proteome</keyword>
<feature type="compositionally biased region" description="Pro residues" evidence="1">
    <location>
        <begin position="152"/>
        <end position="167"/>
    </location>
</feature>
<organism evidence="3 4">
    <name type="scientific">Reticulibacter mediterranei</name>
    <dbReference type="NCBI Taxonomy" id="2778369"/>
    <lineage>
        <taxon>Bacteria</taxon>
        <taxon>Bacillati</taxon>
        <taxon>Chloroflexota</taxon>
        <taxon>Ktedonobacteria</taxon>
        <taxon>Ktedonobacterales</taxon>
        <taxon>Reticulibacteraceae</taxon>
        <taxon>Reticulibacter</taxon>
    </lineage>
</organism>
<dbReference type="Proteomes" id="UP000597444">
    <property type="component" value="Unassembled WGS sequence"/>
</dbReference>
<name>A0A8J3N6U9_9CHLR</name>
<dbReference type="EMBL" id="BNJK01000002">
    <property type="protein sequence ID" value="GHO97810.1"/>
    <property type="molecule type" value="Genomic_DNA"/>
</dbReference>
<feature type="compositionally biased region" description="Low complexity" evidence="1">
    <location>
        <begin position="139"/>
        <end position="151"/>
    </location>
</feature>
<evidence type="ECO:0000256" key="1">
    <source>
        <dbReference type="SAM" id="MobiDB-lite"/>
    </source>
</evidence>
<proteinExistence type="predicted"/>
<feature type="domain" description="FHA" evidence="2">
    <location>
        <begin position="319"/>
        <end position="379"/>
    </location>
</feature>
<reference evidence="3" key="1">
    <citation type="submission" date="2020-10" db="EMBL/GenBank/DDBJ databases">
        <title>Taxonomic study of unclassified bacteria belonging to the class Ktedonobacteria.</title>
        <authorList>
            <person name="Yabe S."/>
            <person name="Wang C.M."/>
            <person name="Zheng Y."/>
            <person name="Sakai Y."/>
            <person name="Cavaletti L."/>
            <person name="Monciardini P."/>
            <person name="Donadio S."/>
        </authorList>
    </citation>
    <scope>NUCLEOTIDE SEQUENCE</scope>
    <source>
        <strain evidence="3">ID150040</strain>
    </source>
</reference>
<dbReference type="InterPro" id="IPR050923">
    <property type="entry name" value="Cell_Proc_Reg/RNA_Proc"/>
</dbReference>
<gene>
    <name evidence="3" type="ORF">KSF_078580</name>
</gene>
<dbReference type="CDD" id="cd00060">
    <property type="entry name" value="FHA"/>
    <property type="match status" value="1"/>
</dbReference>
<dbReference type="PROSITE" id="PS50006">
    <property type="entry name" value="FHA_DOMAIN"/>
    <property type="match status" value="1"/>
</dbReference>
<dbReference type="Pfam" id="PF12773">
    <property type="entry name" value="DZR"/>
    <property type="match status" value="1"/>
</dbReference>
<dbReference type="SMART" id="SM00240">
    <property type="entry name" value="FHA"/>
    <property type="match status" value="1"/>
</dbReference>
<sequence length="405" mass="43423">METRFYQAQELDIQRIAFELANLFLAQGYQAQHFGDKGHMVVQLRKGGDFAAIVGMQAALTLSLHGTPGGVMAVIGQQQWADKAAVGAVGMLILWPLAFTAGAGVIRQANLVNQVLATLDSVVRQQQANVHIGPPPPQLVQQMQMQMQQQPAYPPQPMQQPAYPPPGQWATPTIYPPQTPPPAAYPAQRTPPPPPPPGHHAPAAPAPSKIPCPQCQALNDADNLFCARCGKPMQKKEEETLCPRCEAKVPPDAAFCTKCGEALAPPAQAEIAAAPTTDATVAVNMTPATQLVQPEPVVQVWGTLQFADGDPVELAGTRITIGRVKPESNDAKPDINLYSSRAEAATVSRSHAVIELQGDQCILTDLTSTNHTFINKQQLEPDKPTPFTDGDSLQFGKIACIFKKA</sequence>
<dbReference type="RefSeq" id="WP_220208591.1">
    <property type="nucleotide sequence ID" value="NZ_BNJK01000002.1"/>
</dbReference>
<dbReference type="InterPro" id="IPR025874">
    <property type="entry name" value="DZR"/>
</dbReference>
<accession>A0A8J3N6U9</accession>
<evidence type="ECO:0000259" key="2">
    <source>
        <dbReference type="PROSITE" id="PS50006"/>
    </source>
</evidence>
<feature type="region of interest" description="Disordered" evidence="1">
    <location>
        <begin position="133"/>
        <end position="207"/>
    </location>
</feature>
<protein>
    <recommendedName>
        <fullName evidence="2">FHA domain-containing protein</fullName>
    </recommendedName>
</protein>
<dbReference type="SUPFAM" id="SSF49879">
    <property type="entry name" value="SMAD/FHA domain"/>
    <property type="match status" value="1"/>
</dbReference>
<dbReference type="Pfam" id="PF00498">
    <property type="entry name" value="FHA"/>
    <property type="match status" value="1"/>
</dbReference>
<dbReference type="InterPro" id="IPR000253">
    <property type="entry name" value="FHA_dom"/>
</dbReference>
<dbReference type="AlphaFoldDB" id="A0A8J3N6U9"/>
<dbReference type="InterPro" id="IPR008984">
    <property type="entry name" value="SMAD_FHA_dom_sf"/>
</dbReference>
<evidence type="ECO:0000313" key="3">
    <source>
        <dbReference type="EMBL" id="GHO97810.1"/>
    </source>
</evidence>